<protein>
    <submittedName>
        <fullName evidence="2">Uncharacterized protein</fullName>
    </submittedName>
</protein>
<reference evidence="2 3" key="1">
    <citation type="submission" date="2023-09" db="EMBL/GenBank/DDBJ databases">
        <authorList>
            <person name="Wang M."/>
        </authorList>
    </citation>
    <scope>NUCLEOTIDE SEQUENCE [LARGE SCALE GENOMIC DNA]</scope>
    <source>
        <strain evidence="2">GT-2023</strain>
        <tissue evidence="2">Liver</tissue>
    </source>
</reference>
<dbReference type="Proteomes" id="UP001558613">
    <property type="component" value="Unassembled WGS sequence"/>
</dbReference>
<accession>A0ABR3MA81</accession>
<comment type="caution">
    <text evidence="2">The sequence shown here is derived from an EMBL/GenBank/DDBJ whole genome shotgun (WGS) entry which is preliminary data.</text>
</comment>
<sequence length="66" mass="7017">MLPTSVCARAPVSSGVPRVRRARSSLQPRATLEARVRARSAASDSRDALDAMMLLSVAAQTGHRAE</sequence>
<keyword evidence="3" id="KW-1185">Reference proteome</keyword>
<proteinExistence type="predicted"/>
<gene>
    <name evidence="2" type="ORF">QQF64_009018</name>
</gene>
<feature type="region of interest" description="Disordered" evidence="1">
    <location>
        <begin position="1"/>
        <end position="24"/>
    </location>
</feature>
<evidence type="ECO:0000313" key="3">
    <source>
        <dbReference type="Proteomes" id="UP001558613"/>
    </source>
</evidence>
<dbReference type="EMBL" id="JAYMGO010000015">
    <property type="protein sequence ID" value="KAL1261191.1"/>
    <property type="molecule type" value="Genomic_DNA"/>
</dbReference>
<name>A0ABR3MA81_9TELE</name>
<organism evidence="2 3">
    <name type="scientific">Cirrhinus molitorella</name>
    <name type="common">mud carp</name>
    <dbReference type="NCBI Taxonomy" id="172907"/>
    <lineage>
        <taxon>Eukaryota</taxon>
        <taxon>Metazoa</taxon>
        <taxon>Chordata</taxon>
        <taxon>Craniata</taxon>
        <taxon>Vertebrata</taxon>
        <taxon>Euteleostomi</taxon>
        <taxon>Actinopterygii</taxon>
        <taxon>Neopterygii</taxon>
        <taxon>Teleostei</taxon>
        <taxon>Ostariophysi</taxon>
        <taxon>Cypriniformes</taxon>
        <taxon>Cyprinidae</taxon>
        <taxon>Labeoninae</taxon>
        <taxon>Labeonini</taxon>
        <taxon>Cirrhinus</taxon>
    </lineage>
</organism>
<evidence type="ECO:0000256" key="1">
    <source>
        <dbReference type="SAM" id="MobiDB-lite"/>
    </source>
</evidence>
<evidence type="ECO:0000313" key="2">
    <source>
        <dbReference type="EMBL" id="KAL1261191.1"/>
    </source>
</evidence>